<accession>A0A8I1E9R3</accession>
<sequence length="65" mass="7296">MNQTQARYADFDEAIAGHREMCEWVGKELVKDPGPWPDAEDEESIPYEDTDDPQNLSTDGEAPSP</sequence>
<name>A0A8I1E9R3_PSEPU</name>
<feature type="compositionally biased region" description="Acidic residues" evidence="1">
    <location>
        <begin position="38"/>
        <end position="52"/>
    </location>
</feature>
<evidence type="ECO:0000313" key="3">
    <source>
        <dbReference type="Proteomes" id="UP000637061"/>
    </source>
</evidence>
<protein>
    <submittedName>
        <fullName evidence="2">Uncharacterized protein</fullName>
    </submittedName>
</protein>
<gene>
    <name evidence="2" type="ORF">JEU22_00480</name>
</gene>
<organism evidence="2 3">
    <name type="scientific">Pseudomonas putida</name>
    <name type="common">Arthrobacter siderocapsulatus</name>
    <dbReference type="NCBI Taxonomy" id="303"/>
    <lineage>
        <taxon>Bacteria</taxon>
        <taxon>Pseudomonadati</taxon>
        <taxon>Pseudomonadota</taxon>
        <taxon>Gammaproteobacteria</taxon>
        <taxon>Pseudomonadales</taxon>
        <taxon>Pseudomonadaceae</taxon>
        <taxon>Pseudomonas</taxon>
    </lineage>
</organism>
<dbReference type="Proteomes" id="UP000637061">
    <property type="component" value="Unassembled WGS sequence"/>
</dbReference>
<proteinExistence type="predicted"/>
<evidence type="ECO:0000256" key="1">
    <source>
        <dbReference type="SAM" id="MobiDB-lite"/>
    </source>
</evidence>
<reference evidence="2" key="1">
    <citation type="submission" date="2020-12" db="EMBL/GenBank/DDBJ databases">
        <title>Enhanced detection system for hospital associated transmission using whole genome sequencing surveillance.</title>
        <authorList>
            <person name="Harrison L.H."/>
            <person name="Van Tyne D."/>
            <person name="Marsh J.W."/>
            <person name="Griffith M.P."/>
            <person name="Snyder D.J."/>
            <person name="Cooper V.S."/>
            <person name="Mustapha M."/>
        </authorList>
    </citation>
    <scope>NUCLEOTIDE SEQUENCE</scope>
    <source>
        <strain evidence="2">PSB00042</strain>
    </source>
</reference>
<dbReference type="AlphaFoldDB" id="A0A8I1E9R3"/>
<feature type="region of interest" description="Disordered" evidence="1">
    <location>
        <begin position="29"/>
        <end position="65"/>
    </location>
</feature>
<dbReference type="RefSeq" id="WP_198746025.1">
    <property type="nucleotide sequence ID" value="NZ_JAEHTE010000001.1"/>
</dbReference>
<evidence type="ECO:0000313" key="2">
    <source>
        <dbReference type="EMBL" id="MBI6882405.1"/>
    </source>
</evidence>
<dbReference type="EMBL" id="JAEHTE010000001">
    <property type="protein sequence ID" value="MBI6882405.1"/>
    <property type="molecule type" value="Genomic_DNA"/>
</dbReference>
<comment type="caution">
    <text evidence="2">The sequence shown here is derived from an EMBL/GenBank/DDBJ whole genome shotgun (WGS) entry which is preliminary data.</text>
</comment>